<reference evidence="3" key="1">
    <citation type="journal article" date="2019" name="Int. J. Syst. Evol. Microbiol.">
        <title>The Global Catalogue of Microorganisms (GCM) 10K type strain sequencing project: providing services to taxonomists for standard genome sequencing and annotation.</title>
        <authorList>
            <consortium name="The Broad Institute Genomics Platform"/>
            <consortium name="The Broad Institute Genome Sequencing Center for Infectious Disease"/>
            <person name="Wu L."/>
            <person name="Ma J."/>
        </authorList>
    </citation>
    <scope>NUCLEOTIDE SEQUENCE [LARGE SCALE GENOMIC DNA]</scope>
    <source>
        <strain evidence="3">JCM 4586</strain>
    </source>
</reference>
<name>A0ABQ2Z7M0_9ACTN</name>
<gene>
    <name evidence="2" type="ORF">GCM10010324_63070</name>
</gene>
<feature type="chain" id="PRO_5045633383" description="Secreted protein" evidence="1">
    <location>
        <begin position="26"/>
        <end position="293"/>
    </location>
</feature>
<organism evidence="2 3">
    <name type="scientific">Streptomyces hiroshimensis</name>
    <dbReference type="NCBI Taxonomy" id="66424"/>
    <lineage>
        <taxon>Bacteria</taxon>
        <taxon>Bacillati</taxon>
        <taxon>Actinomycetota</taxon>
        <taxon>Actinomycetes</taxon>
        <taxon>Kitasatosporales</taxon>
        <taxon>Streptomycetaceae</taxon>
        <taxon>Streptomyces</taxon>
    </lineage>
</organism>
<dbReference type="Proteomes" id="UP000659223">
    <property type="component" value="Unassembled WGS sequence"/>
</dbReference>
<feature type="signal peptide" evidence="1">
    <location>
        <begin position="1"/>
        <end position="25"/>
    </location>
</feature>
<comment type="caution">
    <text evidence="2">The sequence shown here is derived from an EMBL/GenBank/DDBJ whole genome shotgun (WGS) entry which is preliminary data.</text>
</comment>
<protein>
    <recommendedName>
        <fullName evidence="4">Secreted protein</fullName>
    </recommendedName>
</protein>
<evidence type="ECO:0000313" key="3">
    <source>
        <dbReference type="Proteomes" id="UP000659223"/>
    </source>
</evidence>
<proteinExistence type="predicted"/>
<dbReference type="EMBL" id="BMUT01000019">
    <property type="protein sequence ID" value="GGY07648.1"/>
    <property type="molecule type" value="Genomic_DNA"/>
</dbReference>
<keyword evidence="1" id="KW-0732">Signal</keyword>
<keyword evidence="3" id="KW-1185">Reference proteome</keyword>
<evidence type="ECO:0000256" key="1">
    <source>
        <dbReference type="SAM" id="SignalP"/>
    </source>
</evidence>
<evidence type="ECO:0000313" key="2">
    <source>
        <dbReference type="EMBL" id="GGY07648.1"/>
    </source>
</evidence>
<sequence>MVLKALARALALAALLAVPAGVCTAAPAPPAPWVPAAPLSPAAPARAPEAAVTQRCLPPVVVKGKSGQSAKAGVCVALDNAFMTVTAPAECGRGACDTSGTWRMKRSGRDVASGEFGRRAGYPGPGTYEIITTLRVRSVPAGVDLRAERTARITLSWPRPKTTHRIDVSPRTVRAGRTTTVTYTVSRLGPDGDSNSRLGLIGTEGTGVRLTSSDPQCSNPLSGAYPSTARHPYVLNCDLVNLQPGRPNVVKVRVRMGKVCSPVVSKMGYWLPKGQEAYTGNMLVGPTVGCVKG</sequence>
<evidence type="ECO:0008006" key="4">
    <source>
        <dbReference type="Google" id="ProtNLM"/>
    </source>
</evidence>
<accession>A0ABQ2Z7M0</accession>